<evidence type="ECO:0000313" key="1">
    <source>
        <dbReference type="EMBL" id="KPI98840.1"/>
    </source>
</evidence>
<accession>A0A194Q607</accession>
<gene>
    <name evidence="1" type="ORF">RR46_10158</name>
</gene>
<sequence>MSGGNIDVINDTHHRSATPEELQMRCRPLRKWYVRFLKDPKLRLMPRYGTVERYVVQPSHKAAVRGKKLRENRTVRY</sequence>
<dbReference type="EMBL" id="KQ459582">
    <property type="protein sequence ID" value="KPI98840.1"/>
    <property type="molecule type" value="Genomic_DNA"/>
</dbReference>
<dbReference type="Proteomes" id="UP000053268">
    <property type="component" value="Unassembled WGS sequence"/>
</dbReference>
<protein>
    <submittedName>
        <fullName evidence="1">Uncharacterized protein</fullName>
    </submittedName>
</protein>
<reference evidence="1 2" key="1">
    <citation type="journal article" date="2015" name="Nat. Commun.">
        <title>Outbred genome sequencing and CRISPR/Cas9 gene editing in butterflies.</title>
        <authorList>
            <person name="Li X."/>
            <person name="Fan D."/>
            <person name="Zhang W."/>
            <person name="Liu G."/>
            <person name="Zhang L."/>
            <person name="Zhao L."/>
            <person name="Fang X."/>
            <person name="Chen L."/>
            <person name="Dong Y."/>
            <person name="Chen Y."/>
            <person name="Ding Y."/>
            <person name="Zhao R."/>
            <person name="Feng M."/>
            <person name="Zhu Y."/>
            <person name="Feng Y."/>
            <person name="Jiang X."/>
            <person name="Zhu D."/>
            <person name="Xiang H."/>
            <person name="Feng X."/>
            <person name="Li S."/>
            <person name="Wang J."/>
            <person name="Zhang G."/>
            <person name="Kronforst M.R."/>
            <person name="Wang W."/>
        </authorList>
    </citation>
    <scope>NUCLEOTIDE SEQUENCE [LARGE SCALE GENOMIC DNA]</scope>
    <source>
        <strain evidence="1">Ya'a_city_454_Px</strain>
        <tissue evidence="1">Whole body</tissue>
    </source>
</reference>
<organism evidence="1 2">
    <name type="scientific">Papilio xuthus</name>
    <name type="common">Asian swallowtail butterfly</name>
    <dbReference type="NCBI Taxonomy" id="66420"/>
    <lineage>
        <taxon>Eukaryota</taxon>
        <taxon>Metazoa</taxon>
        <taxon>Ecdysozoa</taxon>
        <taxon>Arthropoda</taxon>
        <taxon>Hexapoda</taxon>
        <taxon>Insecta</taxon>
        <taxon>Pterygota</taxon>
        <taxon>Neoptera</taxon>
        <taxon>Endopterygota</taxon>
        <taxon>Lepidoptera</taxon>
        <taxon>Glossata</taxon>
        <taxon>Ditrysia</taxon>
        <taxon>Papilionoidea</taxon>
        <taxon>Papilionidae</taxon>
        <taxon>Papilioninae</taxon>
        <taxon>Papilio</taxon>
    </lineage>
</organism>
<dbReference type="AlphaFoldDB" id="A0A194Q607"/>
<name>A0A194Q607_PAPXU</name>
<keyword evidence="2" id="KW-1185">Reference proteome</keyword>
<evidence type="ECO:0000313" key="2">
    <source>
        <dbReference type="Proteomes" id="UP000053268"/>
    </source>
</evidence>
<proteinExistence type="predicted"/>